<feature type="binding site" evidence="4">
    <location>
        <position position="183"/>
    </location>
    <ligand>
        <name>dihydroxyacetone phosphate</name>
        <dbReference type="ChEBI" id="CHEBI:57642"/>
    </ligand>
</feature>
<dbReference type="EMBL" id="FNOU01000029">
    <property type="protein sequence ID" value="SDY37778.1"/>
    <property type="molecule type" value="Genomic_DNA"/>
</dbReference>
<evidence type="ECO:0000256" key="3">
    <source>
        <dbReference type="PIRSR" id="PIRSR001359-1"/>
    </source>
</evidence>
<dbReference type="NCBIfam" id="NF009374">
    <property type="entry name" value="PRK12737.1"/>
    <property type="match status" value="1"/>
</dbReference>
<dbReference type="FunFam" id="3.20.20.70:FF:000043">
    <property type="entry name" value="D-tagatose-1,6-bisphosphate aldolase subunit GatY"/>
    <property type="match status" value="1"/>
</dbReference>
<dbReference type="RefSeq" id="WP_090246990.1">
    <property type="nucleotide sequence ID" value="NZ_FNOU01000029.1"/>
</dbReference>
<gene>
    <name evidence="6" type="ORF">SAMN04488579_1292</name>
</gene>
<evidence type="ECO:0000256" key="5">
    <source>
        <dbReference type="PIRSR" id="PIRSR001359-3"/>
    </source>
</evidence>
<comment type="cofactor">
    <cofactor evidence="5">
        <name>Zn(2+)</name>
        <dbReference type="ChEBI" id="CHEBI:29105"/>
    </cofactor>
    <text evidence="5">Binds 2 Zn(2+) ions per subunit. One is catalytic and the other provides a structural contribution.</text>
</comment>
<dbReference type="InterPro" id="IPR013785">
    <property type="entry name" value="Aldolase_TIM"/>
</dbReference>
<dbReference type="AlphaFoldDB" id="A0A1H3JED6"/>
<keyword evidence="5" id="KW-0862">Zinc</keyword>
<organism evidence="6 7">
    <name type="scientific">Eubacterium barkeri</name>
    <name type="common">Clostridium barkeri</name>
    <dbReference type="NCBI Taxonomy" id="1528"/>
    <lineage>
        <taxon>Bacteria</taxon>
        <taxon>Bacillati</taxon>
        <taxon>Bacillota</taxon>
        <taxon>Clostridia</taxon>
        <taxon>Eubacteriales</taxon>
        <taxon>Eubacteriaceae</taxon>
        <taxon>Eubacterium</taxon>
    </lineage>
</organism>
<feature type="binding site" evidence="5">
    <location>
        <position position="182"/>
    </location>
    <ligand>
        <name>Zn(2+)</name>
        <dbReference type="ChEBI" id="CHEBI:29105"/>
        <label>1</label>
        <note>catalytic</note>
    </ligand>
</feature>
<dbReference type="InterPro" id="IPR000771">
    <property type="entry name" value="FBA_II"/>
</dbReference>
<dbReference type="Proteomes" id="UP000199652">
    <property type="component" value="Unassembled WGS sequence"/>
</dbReference>
<feature type="binding site" evidence="4">
    <location>
        <begin position="232"/>
        <end position="235"/>
    </location>
    <ligand>
        <name>dihydroxyacetone phosphate</name>
        <dbReference type="ChEBI" id="CHEBI:57642"/>
    </ligand>
</feature>
<dbReference type="PIRSF" id="PIRSF001359">
    <property type="entry name" value="F_bP_aldolase_II"/>
    <property type="match status" value="1"/>
</dbReference>
<feature type="binding site" evidence="5">
    <location>
        <position position="85"/>
    </location>
    <ligand>
        <name>Zn(2+)</name>
        <dbReference type="ChEBI" id="CHEBI:29105"/>
        <label>1</label>
        <note>catalytic</note>
    </ligand>
</feature>
<feature type="active site" description="Proton donor" evidence="3">
    <location>
        <position position="84"/>
    </location>
</feature>
<reference evidence="7" key="1">
    <citation type="submission" date="2016-10" db="EMBL/GenBank/DDBJ databases">
        <authorList>
            <person name="Varghese N."/>
            <person name="Submissions S."/>
        </authorList>
    </citation>
    <scope>NUCLEOTIDE SEQUENCE [LARGE SCALE GENOMIC DNA]</scope>
    <source>
        <strain evidence="7">VPI 5359</strain>
    </source>
</reference>
<dbReference type="NCBIfam" id="TIGR00167">
    <property type="entry name" value="cbbA"/>
    <property type="match status" value="1"/>
</dbReference>
<keyword evidence="7" id="KW-1185">Reference proteome</keyword>
<proteinExistence type="predicted"/>
<dbReference type="NCBIfam" id="NF006626">
    <property type="entry name" value="PRK09195.1"/>
    <property type="match status" value="1"/>
</dbReference>
<dbReference type="OrthoDB" id="9803995at2"/>
<protein>
    <recommendedName>
        <fullName evidence="2">D-tagatose-bisphosphate aldolase class II</fullName>
    </recommendedName>
    <alternativeName>
        <fullName evidence="1">Tagatose-bisphosphate aldolase</fullName>
    </alternativeName>
</protein>
<dbReference type="STRING" id="1528.SAMN04488579_1292"/>
<evidence type="ECO:0000256" key="2">
    <source>
        <dbReference type="ARBA" id="ARBA00032933"/>
    </source>
</evidence>
<evidence type="ECO:0000256" key="1">
    <source>
        <dbReference type="ARBA" id="ARBA00031246"/>
    </source>
</evidence>
<dbReference type="GO" id="GO:0005975">
    <property type="term" value="P:carbohydrate metabolic process"/>
    <property type="evidence" value="ECO:0007669"/>
    <property type="project" value="InterPro"/>
</dbReference>
<keyword evidence="5" id="KW-0479">Metal-binding</keyword>
<feature type="binding site" evidence="5">
    <location>
        <position position="210"/>
    </location>
    <ligand>
        <name>Zn(2+)</name>
        <dbReference type="ChEBI" id="CHEBI:29105"/>
        <label>1</label>
        <note>catalytic</note>
    </ligand>
</feature>
<dbReference type="PANTHER" id="PTHR30304">
    <property type="entry name" value="D-TAGATOSE-1,6-BISPHOSPHATE ALDOLASE"/>
    <property type="match status" value="1"/>
</dbReference>
<feature type="binding site" evidence="5">
    <location>
        <position position="136"/>
    </location>
    <ligand>
        <name>Zn(2+)</name>
        <dbReference type="ChEBI" id="CHEBI:29105"/>
        <label>2</label>
    </ligand>
</feature>
<feature type="binding site" evidence="5">
    <location>
        <position position="106"/>
    </location>
    <ligand>
        <name>Zn(2+)</name>
        <dbReference type="ChEBI" id="CHEBI:29105"/>
        <label>2</label>
    </ligand>
</feature>
<dbReference type="GO" id="GO:0009025">
    <property type="term" value="F:tagatose-bisphosphate aldolase activity"/>
    <property type="evidence" value="ECO:0007669"/>
    <property type="project" value="UniProtKB-ARBA"/>
</dbReference>
<dbReference type="SUPFAM" id="SSF51569">
    <property type="entry name" value="Aldolase"/>
    <property type="match status" value="1"/>
</dbReference>
<feature type="binding site" evidence="4">
    <location>
        <begin position="211"/>
        <end position="213"/>
    </location>
    <ligand>
        <name>dihydroxyacetone phosphate</name>
        <dbReference type="ChEBI" id="CHEBI:57642"/>
    </ligand>
</feature>
<evidence type="ECO:0000313" key="6">
    <source>
        <dbReference type="EMBL" id="SDY37778.1"/>
    </source>
</evidence>
<dbReference type="Pfam" id="PF01116">
    <property type="entry name" value="F_bP_aldolase"/>
    <property type="match status" value="1"/>
</dbReference>
<name>A0A1H3JED6_EUBBA</name>
<dbReference type="InterPro" id="IPR050246">
    <property type="entry name" value="Class_II_FBP_aldolase"/>
</dbReference>
<dbReference type="PROSITE" id="PS00806">
    <property type="entry name" value="ALDOLASE_CLASS_II_2"/>
    <property type="match status" value="1"/>
</dbReference>
<sequence length="289" mass="31240">MNQIRSTRDMLNRAQLEGYAVPAFNIHNMESLQTVAKTAAELGSPVIIAGTPSTIDRYAGGDFIQAMAAVCAGRWEIPIAIHLDHFEDVAAIAHNIDLGFRSCMIDASMLPFEENIKQVRQVVAYAHERDTVVEAELGRLGGREDDLTVAAGETALTDPQAAAEFVARTGIDSLAVAIGTAHGLYTGEPHLDFERLSEIREQVLIPLVLHGASDVPDELVQEAIRRGICKVNVATDLKIPFAQAVKAFFQSNPDASDPRYYMAPGKAAMAEVVAHKISVCGSEGRYLAK</sequence>
<dbReference type="Gene3D" id="3.20.20.70">
    <property type="entry name" value="Aldolase class I"/>
    <property type="match status" value="1"/>
</dbReference>
<dbReference type="CDD" id="cd00947">
    <property type="entry name" value="TBP_aldolase_IIB"/>
    <property type="match status" value="1"/>
</dbReference>
<evidence type="ECO:0000256" key="4">
    <source>
        <dbReference type="PIRSR" id="PIRSR001359-2"/>
    </source>
</evidence>
<evidence type="ECO:0000313" key="7">
    <source>
        <dbReference type="Proteomes" id="UP000199652"/>
    </source>
</evidence>
<dbReference type="GO" id="GO:0008270">
    <property type="term" value="F:zinc ion binding"/>
    <property type="evidence" value="ECO:0007669"/>
    <property type="project" value="InterPro"/>
</dbReference>
<dbReference type="PANTHER" id="PTHR30304:SF0">
    <property type="entry name" value="D-TAGATOSE-1,6-BISPHOSPHATE ALDOLASE SUBUNIT GATY-RELATED"/>
    <property type="match status" value="1"/>
</dbReference>
<accession>A0A1H3JED6</accession>